<dbReference type="InterPro" id="IPR050491">
    <property type="entry name" value="AmpC-like"/>
</dbReference>
<feature type="signal peptide" evidence="2">
    <location>
        <begin position="1"/>
        <end position="21"/>
    </location>
</feature>
<protein>
    <submittedName>
        <fullName evidence="4">Beta-lactamase/transpeptidase-like protein</fullName>
    </submittedName>
</protein>
<dbReference type="SUPFAM" id="SSF56601">
    <property type="entry name" value="beta-lactamase/transpeptidase-like"/>
    <property type="match status" value="1"/>
</dbReference>
<keyword evidence="2" id="KW-0732">Signal</keyword>
<feature type="domain" description="Beta-lactamase-related" evidence="3">
    <location>
        <begin position="73"/>
        <end position="394"/>
    </location>
</feature>
<dbReference type="EMBL" id="JARJCM010000153">
    <property type="protein sequence ID" value="KAJ7025417.1"/>
    <property type="molecule type" value="Genomic_DNA"/>
</dbReference>
<dbReference type="PANTHER" id="PTHR46825:SF15">
    <property type="entry name" value="BETA-LACTAMASE-RELATED DOMAIN-CONTAINING PROTEIN"/>
    <property type="match status" value="1"/>
</dbReference>
<dbReference type="Proteomes" id="UP001218188">
    <property type="component" value="Unassembled WGS sequence"/>
</dbReference>
<sequence length="594" mass="64883">MFFLLQAVLGSAFSLVFLVQAVRLQQPFDISNDSESDSHTKILNAKVDAAINSILKDFKSPGGAGVAVVQKSRKDGWMVETKGYGVAKVDGTKVTSETLFGIGSNSKLFDILATGLLISNDSLSPRISWDTKIASFVPEWGLMDPIASSESTIVDVMSHRTGLPRHDIILQHGTVADVIRRLRYLKPSTGFRELWQYNNHMYSLLSYFPPLLAGVPFETYVNKFILAPLGMDATTYYSKAAEESGHLADGFGRDGVNQTEDVFGQGQVRAYPYWAPNEGKPGHVISGAGGLISNAKDMAIWLQTLLEEGQNPCNGETVIPVEVIRRVSSGITVAFPVGSFPEGSPVVYGGGQSRGSYRGFEYIEHGGAAQGFKSQITRIPSQDFGVAVLSNDEAFGRKIVEAIKFRIIDEALNLEVIDWTERFKSLIVADFKGRTMPTPRPTNSTLPSFSFSDLTGTYQDPGHGSLHLCLVAPRHLASKPCRQLMDDFRHLPLDPRLPTLLANWKGFGVSHLALTHFEHNLFNVTALSSMPTGNASDSKLWVQVETHPSFVGEFAIEGKLGVGFRGFWGAGAGVESPKGESVKERAEVWFEKSS</sequence>
<dbReference type="PANTHER" id="PTHR46825">
    <property type="entry name" value="D-ALANYL-D-ALANINE-CARBOXYPEPTIDASE/ENDOPEPTIDASE AMPH"/>
    <property type="match status" value="1"/>
</dbReference>
<dbReference type="Pfam" id="PF00144">
    <property type="entry name" value="Beta-lactamase"/>
    <property type="match status" value="1"/>
</dbReference>
<organism evidence="4 5">
    <name type="scientific">Mycena alexandri</name>
    <dbReference type="NCBI Taxonomy" id="1745969"/>
    <lineage>
        <taxon>Eukaryota</taxon>
        <taxon>Fungi</taxon>
        <taxon>Dikarya</taxon>
        <taxon>Basidiomycota</taxon>
        <taxon>Agaricomycotina</taxon>
        <taxon>Agaricomycetes</taxon>
        <taxon>Agaricomycetidae</taxon>
        <taxon>Agaricales</taxon>
        <taxon>Marasmiineae</taxon>
        <taxon>Mycenaceae</taxon>
        <taxon>Mycena</taxon>
    </lineage>
</organism>
<proteinExistence type="inferred from homology"/>
<evidence type="ECO:0000256" key="2">
    <source>
        <dbReference type="SAM" id="SignalP"/>
    </source>
</evidence>
<name>A0AAD6WU54_9AGAR</name>
<feature type="chain" id="PRO_5042171505" evidence="2">
    <location>
        <begin position="22"/>
        <end position="594"/>
    </location>
</feature>
<accession>A0AAD6WU54</accession>
<dbReference type="AlphaFoldDB" id="A0AAD6WU54"/>
<dbReference type="Gene3D" id="3.40.710.10">
    <property type="entry name" value="DD-peptidase/beta-lactamase superfamily"/>
    <property type="match status" value="1"/>
</dbReference>
<keyword evidence="5" id="KW-1185">Reference proteome</keyword>
<evidence type="ECO:0000259" key="3">
    <source>
        <dbReference type="Pfam" id="PF00144"/>
    </source>
</evidence>
<comment type="similarity">
    <text evidence="1">Belongs to the peptidase S12 family.</text>
</comment>
<gene>
    <name evidence="4" type="ORF">C8F04DRAFT_1046492</name>
</gene>
<evidence type="ECO:0000256" key="1">
    <source>
        <dbReference type="ARBA" id="ARBA00038215"/>
    </source>
</evidence>
<dbReference type="InterPro" id="IPR001466">
    <property type="entry name" value="Beta-lactam-related"/>
</dbReference>
<evidence type="ECO:0000313" key="4">
    <source>
        <dbReference type="EMBL" id="KAJ7025417.1"/>
    </source>
</evidence>
<dbReference type="InterPro" id="IPR012338">
    <property type="entry name" value="Beta-lactam/transpept-like"/>
</dbReference>
<evidence type="ECO:0000313" key="5">
    <source>
        <dbReference type="Proteomes" id="UP001218188"/>
    </source>
</evidence>
<comment type="caution">
    <text evidence="4">The sequence shown here is derived from an EMBL/GenBank/DDBJ whole genome shotgun (WGS) entry which is preliminary data.</text>
</comment>
<reference evidence="4" key="1">
    <citation type="submission" date="2023-03" db="EMBL/GenBank/DDBJ databases">
        <title>Massive genome expansion in bonnet fungi (Mycena s.s.) driven by repeated elements and novel gene families across ecological guilds.</title>
        <authorList>
            <consortium name="Lawrence Berkeley National Laboratory"/>
            <person name="Harder C.B."/>
            <person name="Miyauchi S."/>
            <person name="Viragh M."/>
            <person name="Kuo A."/>
            <person name="Thoen E."/>
            <person name="Andreopoulos B."/>
            <person name="Lu D."/>
            <person name="Skrede I."/>
            <person name="Drula E."/>
            <person name="Henrissat B."/>
            <person name="Morin E."/>
            <person name="Kohler A."/>
            <person name="Barry K."/>
            <person name="LaButti K."/>
            <person name="Morin E."/>
            <person name="Salamov A."/>
            <person name="Lipzen A."/>
            <person name="Mereny Z."/>
            <person name="Hegedus B."/>
            <person name="Baldrian P."/>
            <person name="Stursova M."/>
            <person name="Weitz H."/>
            <person name="Taylor A."/>
            <person name="Grigoriev I.V."/>
            <person name="Nagy L.G."/>
            <person name="Martin F."/>
            <person name="Kauserud H."/>
        </authorList>
    </citation>
    <scope>NUCLEOTIDE SEQUENCE</scope>
    <source>
        <strain evidence="4">CBHHK200</strain>
    </source>
</reference>